<name>A0A0E9M1B1_9BACT</name>
<dbReference type="AlphaFoldDB" id="A0A0E9M1B1"/>
<evidence type="ECO:0000313" key="1">
    <source>
        <dbReference type="EMBL" id="GAO31602.1"/>
    </source>
</evidence>
<dbReference type="OrthoDB" id="965427at2"/>
<dbReference type="RefSeq" id="WP_062127803.1">
    <property type="nucleotide sequence ID" value="NZ_BAZW01000053.1"/>
</dbReference>
<proteinExistence type="predicted"/>
<gene>
    <name evidence="1" type="ORF">JCM15548_13980</name>
</gene>
<dbReference type="SUPFAM" id="SSF143100">
    <property type="entry name" value="TTHA1013/TTHA0281-like"/>
    <property type="match status" value="1"/>
</dbReference>
<protein>
    <recommendedName>
        <fullName evidence="3">HicB-like antitoxin of toxin-antitoxin system domain-containing protein</fullName>
    </recommendedName>
</protein>
<organism evidence="1 2">
    <name type="scientific">Geofilum rubicundum JCM 15548</name>
    <dbReference type="NCBI Taxonomy" id="1236989"/>
    <lineage>
        <taxon>Bacteria</taxon>
        <taxon>Pseudomonadati</taxon>
        <taxon>Bacteroidota</taxon>
        <taxon>Bacteroidia</taxon>
        <taxon>Marinilabiliales</taxon>
        <taxon>Marinilabiliaceae</taxon>
        <taxon>Geofilum</taxon>
    </lineage>
</organism>
<sequence>MATEVIARIGKTANNLAACVEGVDGFLCTASTLEKLRTEIEEGIKFHIEGLMEDGDPIPAAFKGEYNIVYKWDVESLMLLPRHLYLVGSGTLNGY</sequence>
<accession>A0A0E9M1B1</accession>
<evidence type="ECO:0008006" key="3">
    <source>
        <dbReference type="Google" id="ProtNLM"/>
    </source>
</evidence>
<dbReference type="Proteomes" id="UP000032900">
    <property type="component" value="Unassembled WGS sequence"/>
</dbReference>
<reference evidence="1 2" key="1">
    <citation type="journal article" date="2015" name="Microbes Environ.">
        <title>Distribution and evolution of nitrogen fixation genes in the phylum bacteroidetes.</title>
        <authorList>
            <person name="Inoue J."/>
            <person name="Oshima K."/>
            <person name="Suda W."/>
            <person name="Sakamoto M."/>
            <person name="Iino T."/>
            <person name="Noda S."/>
            <person name="Hongoh Y."/>
            <person name="Hattori M."/>
            <person name="Ohkuma M."/>
        </authorList>
    </citation>
    <scope>NUCLEOTIDE SEQUENCE [LARGE SCALE GENOMIC DNA]</scope>
    <source>
        <strain evidence="1">JCM 15548</strain>
    </source>
</reference>
<dbReference type="Gene3D" id="3.30.160.250">
    <property type="match status" value="1"/>
</dbReference>
<dbReference type="EMBL" id="BAZW01000053">
    <property type="protein sequence ID" value="GAO31602.1"/>
    <property type="molecule type" value="Genomic_DNA"/>
</dbReference>
<keyword evidence="2" id="KW-1185">Reference proteome</keyword>
<evidence type="ECO:0000313" key="2">
    <source>
        <dbReference type="Proteomes" id="UP000032900"/>
    </source>
</evidence>
<dbReference type="InterPro" id="IPR035069">
    <property type="entry name" value="TTHA1013/TTHA0281-like"/>
</dbReference>
<comment type="caution">
    <text evidence="1">The sequence shown here is derived from an EMBL/GenBank/DDBJ whole genome shotgun (WGS) entry which is preliminary data.</text>
</comment>